<dbReference type="HAMAP" id="MF_00217">
    <property type="entry name" value="Mevalonate_kinase"/>
    <property type="match status" value="1"/>
</dbReference>
<keyword evidence="5 14" id="KW-0444">Lipid biosynthesis</keyword>
<dbReference type="SUPFAM" id="SSF55060">
    <property type="entry name" value="GHMP Kinase, C-terminal domain"/>
    <property type="match status" value="1"/>
</dbReference>
<dbReference type="InterPro" id="IPR013750">
    <property type="entry name" value="GHMP_kinase_C_dom"/>
</dbReference>
<comment type="cofactor">
    <cofactor evidence="14">
        <name>Mg(2+)</name>
        <dbReference type="ChEBI" id="CHEBI:18420"/>
    </cofactor>
</comment>
<dbReference type="EC" id="2.7.1.36" evidence="3 14"/>
<dbReference type="Gene3D" id="3.30.230.10">
    <property type="match status" value="1"/>
</dbReference>
<keyword evidence="18" id="KW-1185">Reference proteome</keyword>
<comment type="subcellular location">
    <subcellularLocation>
        <location evidence="1 14">Cytoplasm</location>
    </subcellularLocation>
</comment>
<evidence type="ECO:0000256" key="14">
    <source>
        <dbReference type="HAMAP-Rule" id="MF_00217"/>
    </source>
</evidence>
<keyword evidence="12 14" id="KW-0414">Isoprene biosynthesis</keyword>
<dbReference type="Gene3D" id="3.30.70.890">
    <property type="entry name" value="GHMP kinase, C-terminal domain"/>
    <property type="match status" value="1"/>
</dbReference>
<feature type="active site" description="Proton acceptor" evidence="14">
    <location>
        <position position="165"/>
    </location>
</feature>
<evidence type="ECO:0000313" key="17">
    <source>
        <dbReference type="EMBL" id="GBF35893.1"/>
    </source>
</evidence>
<dbReference type="Proteomes" id="UP000290527">
    <property type="component" value="Unassembled WGS sequence"/>
</dbReference>
<name>A0A401HNW1_9EURY</name>
<dbReference type="InterPro" id="IPR006205">
    <property type="entry name" value="Mev_gal_kin"/>
</dbReference>
<keyword evidence="11 14" id="KW-0443">Lipid metabolism</keyword>
<keyword evidence="7 14" id="KW-0547">Nucleotide-binding</keyword>
<evidence type="ECO:0000256" key="1">
    <source>
        <dbReference type="ARBA" id="ARBA00004496"/>
    </source>
</evidence>
<dbReference type="GO" id="GO:0019287">
    <property type="term" value="P:isopentenyl diphosphate biosynthetic process, mevalonate pathway"/>
    <property type="evidence" value="ECO:0007669"/>
    <property type="project" value="UniProtKB-UniRule"/>
</dbReference>
<evidence type="ECO:0000256" key="9">
    <source>
        <dbReference type="ARBA" id="ARBA00022840"/>
    </source>
</evidence>
<dbReference type="InterPro" id="IPR006203">
    <property type="entry name" value="GHMP_knse_ATP-bd_CS"/>
</dbReference>
<dbReference type="InterPro" id="IPR014721">
    <property type="entry name" value="Ribsml_uS5_D2-typ_fold_subgr"/>
</dbReference>
<comment type="subunit">
    <text evidence="14">Homodimer.</text>
</comment>
<comment type="caution">
    <text evidence="17">The sequence shown here is derived from an EMBL/GenBank/DDBJ whole genome shotgun (WGS) entry which is preliminary data.</text>
</comment>
<gene>
    <name evidence="14" type="primary">mvk</name>
    <name evidence="17" type="ORF">MHHB_P0118</name>
</gene>
<protein>
    <recommendedName>
        <fullName evidence="3 14">Mevalonate kinase</fullName>
        <shortName evidence="14">MK</shortName>
        <shortName evidence="14">MVK</shortName>
        <ecNumber evidence="3 14">2.7.1.36</ecNumber>
    </recommendedName>
</protein>
<evidence type="ECO:0000259" key="16">
    <source>
        <dbReference type="Pfam" id="PF08544"/>
    </source>
</evidence>
<dbReference type="PRINTS" id="PR00959">
    <property type="entry name" value="MEVGALKINASE"/>
</dbReference>
<dbReference type="InterPro" id="IPR020568">
    <property type="entry name" value="Ribosomal_Su5_D2-typ_SF"/>
</dbReference>
<evidence type="ECO:0000256" key="4">
    <source>
        <dbReference type="ARBA" id="ARBA00022490"/>
    </source>
</evidence>
<evidence type="ECO:0000259" key="15">
    <source>
        <dbReference type="Pfam" id="PF00288"/>
    </source>
</evidence>
<dbReference type="PANTHER" id="PTHR43290">
    <property type="entry name" value="MEVALONATE KINASE"/>
    <property type="match status" value="1"/>
</dbReference>
<proteinExistence type="inferred from homology"/>
<evidence type="ECO:0000256" key="13">
    <source>
        <dbReference type="ARBA" id="ARBA00029438"/>
    </source>
</evidence>
<dbReference type="GO" id="GO:0005524">
    <property type="term" value="F:ATP binding"/>
    <property type="evidence" value="ECO:0007669"/>
    <property type="project" value="UniProtKB-UniRule"/>
</dbReference>
<feature type="domain" description="GHMP kinase C-terminal" evidence="16">
    <location>
        <begin position="243"/>
        <end position="312"/>
    </location>
</feature>
<dbReference type="PROSITE" id="PS00627">
    <property type="entry name" value="GHMP_KINASES_ATP"/>
    <property type="match status" value="1"/>
</dbReference>
<organism evidence="17 18">
    <name type="scientific">Methanofervidicoccus abyssi</name>
    <dbReference type="NCBI Taxonomy" id="2082189"/>
    <lineage>
        <taxon>Archaea</taxon>
        <taxon>Methanobacteriati</taxon>
        <taxon>Methanobacteriota</taxon>
        <taxon>Methanomada group</taxon>
        <taxon>Methanococci</taxon>
        <taxon>Methanococcales</taxon>
        <taxon>Methanofervidicoccus</taxon>
    </lineage>
</organism>
<evidence type="ECO:0000313" key="18">
    <source>
        <dbReference type="Proteomes" id="UP000290527"/>
    </source>
</evidence>
<evidence type="ECO:0000256" key="8">
    <source>
        <dbReference type="ARBA" id="ARBA00022777"/>
    </source>
</evidence>
<keyword evidence="6 14" id="KW-0808">Transferase</keyword>
<feature type="binding site" evidence="14">
    <location>
        <begin position="114"/>
        <end position="124"/>
    </location>
    <ligand>
        <name>ATP</name>
        <dbReference type="ChEBI" id="CHEBI:30616"/>
    </ligand>
</feature>
<dbReference type="InterPro" id="IPR022937">
    <property type="entry name" value="Mevalonate_kinase_arc"/>
</dbReference>
<dbReference type="UniPathway" id="UPA00057">
    <property type="reaction ID" value="UER00098"/>
</dbReference>
<dbReference type="EMBL" id="BFAX01000001">
    <property type="protein sequence ID" value="GBF35893.1"/>
    <property type="molecule type" value="Genomic_DNA"/>
</dbReference>
<dbReference type="InterPro" id="IPR036554">
    <property type="entry name" value="GHMP_kinase_C_sf"/>
</dbReference>
<comment type="function">
    <text evidence="14">Catalyzes the phosphorylation of (R)-mevalonate (MVA) to (R)-mevalonate 5-phosphate (MVAP). Functions in the mevalonate (MVA) pathway leading to isopentenyl diphosphate (IPP), a key precursor for the biosynthesis of isoprenoid compounds such as archaeal membrane lipids.</text>
</comment>
<dbReference type="OrthoDB" id="19001at2157"/>
<reference evidence="17 18" key="1">
    <citation type="journal article" date="2019" name="Int. J. Syst. Evol. Microbiol.">
        <title>Methanofervidicoccus abyssi gen. nov., sp. nov., a hydrogenotrophic methanogen, isolated from a hydrothermal vent chimney in the Mid-Cayman Spreading Center, the Caribbean Sea.</title>
        <authorList>
            <person name="Sakai S."/>
            <person name="Takaki Y."/>
            <person name="Miyazaki M."/>
            <person name="Ogawara M."/>
            <person name="Yanagawa K."/>
            <person name="Miyazaki J."/>
            <person name="Takai K."/>
        </authorList>
    </citation>
    <scope>NUCLEOTIDE SEQUENCE [LARGE SCALE GENOMIC DNA]</scope>
    <source>
        <strain evidence="17 18">HHB</strain>
    </source>
</reference>
<evidence type="ECO:0000256" key="12">
    <source>
        <dbReference type="ARBA" id="ARBA00023229"/>
    </source>
</evidence>
<comment type="catalytic activity">
    <reaction evidence="14">
        <text>(R)-mevalonate + ATP = (R)-5-phosphomevalonate + ADP + H(+)</text>
        <dbReference type="Rhea" id="RHEA:17065"/>
        <dbReference type="ChEBI" id="CHEBI:15378"/>
        <dbReference type="ChEBI" id="CHEBI:30616"/>
        <dbReference type="ChEBI" id="CHEBI:36464"/>
        <dbReference type="ChEBI" id="CHEBI:58146"/>
        <dbReference type="ChEBI" id="CHEBI:456216"/>
        <dbReference type="EC" id="2.7.1.36"/>
    </reaction>
</comment>
<accession>A0A401HNW1</accession>
<evidence type="ECO:0000256" key="6">
    <source>
        <dbReference type="ARBA" id="ARBA00022679"/>
    </source>
</evidence>
<evidence type="ECO:0000256" key="2">
    <source>
        <dbReference type="ARBA" id="ARBA00006495"/>
    </source>
</evidence>
<evidence type="ECO:0000256" key="7">
    <source>
        <dbReference type="ARBA" id="ARBA00022741"/>
    </source>
</evidence>
<keyword evidence="10 14" id="KW-0460">Magnesium</keyword>
<evidence type="ECO:0000256" key="11">
    <source>
        <dbReference type="ARBA" id="ARBA00023098"/>
    </source>
</evidence>
<dbReference type="AlphaFoldDB" id="A0A401HNW1"/>
<dbReference type="SUPFAM" id="SSF54211">
    <property type="entry name" value="Ribosomal protein S5 domain 2-like"/>
    <property type="match status" value="1"/>
</dbReference>
<dbReference type="SMR" id="A0A401HNW1"/>
<comment type="pathway">
    <text evidence="13 14">Isoprenoid biosynthesis; isopentenyl diphosphate biosynthesis via mevalonate pathway; isopentenyl diphosphate from (R)-mevalonate: step 1/3.</text>
</comment>
<dbReference type="GO" id="GO:0000287">
    <property type="term" value="F:magnesium ion binding"/>
    <property type="evidence" value="ECO:0007669"/>
    <property type="project" value="UniProtKB-UniRule"/>
</dbReference>
<dbReference type="Pfam" id="PF08544">
    <property type="entry name" value="GHMP_kinases_C"/>
    <property type="match status" value="1"/>
</dbReference>
<sequence>MIKGAFVGTVEAPSKVILFGEHAVVEGYGAISMAVDLRTRGKIFESEKDIVINLKDLGRSLTLDIENIPKLDLKNYNSGVKYVLCAIKSIVNYLKDRGYEDFKPFKLDISSDIPISCGLGSSASVVATTIKSFLSTNAISIPKKELCKICFSVEKEVQGRASITDTATVIYNSVLKIKNSNDFEVLKGTKLYKLLKGCHFLVVHVEKRKKKTAELVKEVAEHPRKEEIFRSIGKIVDKVEEVSTWEELGCLMVKNHELLRELGVSTSKIDKVVELGSRYGYGAKLSGAGGGGIVIILTDEDRREELLKSLKELEVLDVFECKVGMKSENQKG</sequence>
<keyword evidence="4 14" id="KW-0963">Cytoplasm</keyword>
<dbReference type="Pfam" id="PF00288">
    <property type="entry name" value="GHMP_kinases_N"/>
    <property type="match status" value="1"/>
</dbReference>
<evidence type="ECO:0000256" key="3">
    <source>
        <dbReference type="ARBA" id="ARBA00012103"/>
    </source>
</evidence>
<keyword evidence="9 14" id="KW-0067">ATP-binding</keyword>
<dbReference type="NCBIfam" id="TIGR00549">
    <property type="entry name" value="mevalon_kin"/>
    <property type="match status" value="1"/>
</dbReference>
<dbReference type="InterPro" id="IPR006204">
    <property type="entry name" value="GHMP_kinase_N_dom"/>
</dbReference>
<comment type="similarity">
    <text evidence="2 14">Belongs to the GHMP kinase family. Mevalonate kinase subfamily.</text>
</comment>
<dbReference type="GO" id="GO:0005829">
    <property type="term" value="C:cytosol"/>
    <property type="evidence" value="ECO:0007669"/>
    <property type="project" value="TreeGrafter"/>
</dbReference>
<dbReference type="GO" id="GO:0004496">
    <property type="term" value="F:mevalonate kinase activity"/>
    <property type="evidence" value="ECO:0007669"/>
    <property type="project" value="UniProtKB-UniRule"/>
</dbReference>
<dbReference type="PANTHER" id="PTHR43290:SF2">
    <property type="entry name" value="MEVALONATE KINASE"/>
    <property type="match status" value="1"/>
</dbReference>
<keyword evidence="8 14" id="KW-0418">Kinase</keyword>
<dbReference type="RefSeq" id="WP_192893790.1">
    <property type="nucleotide sequence ID" value="NZ_BFAX01000001.1"/>
</dbReference>
<feature type="domain" description="GHMP kinase N-terminal" evidence="15">
    <location>
        <begin position="82"/>
        <end position="171"/>
    </location>
</feature>
<evidence type="ECO:0000256" key="5">
    <source>
        <dbReference type="ARBA" id="ARBA00022516"/>
    </source>
</evidence>
<evidence type="ECO:0000256" key="10">
    <source>
        <dbReference type="ARBA" id="ARBA00022842"/>
    </source>
</evidence>